<dbReference type="InterPro" id="IPR049256">
    <property type="entry name" value="Get5_C"/>
</dbReference>
<evidence type="ECO:0000256" key="1">
    <source>
        <dbReference type="SAM" id="MobiDB-lite"/>
    </source>
</evidence>
<evidence type="ECO:0000259" key="2">
    <source>
        <dbReference type="PROSITE" id="PS50053"/>
    </source>
</evidence>
<feature type="domain" description="Ubiquitin-like" evidence="2">
    <location>
        <begin position="66"/>
        <end position="144"/>
    </location>
</feature>
<dbReference type="Proteomes" id="UP001365542">
    <property type="component" value="Unassembled WGS sequence"/>
</dbReference>
<accession>A0AAV9WXW3</accession>
<dbReference type="AlphaFoldDB" id="A0AAV9WXW3"/>
<evidence type="ECO:0000313" key="4">
    <source>
        <dbReference type="Proteomes" id="UP001365542"/>
    </source>
</evidence>
<dbReference type="Gene3D" id="3.10.20.90">
    <property type="entry name" value="Phosphatidylinositol 3-kinase Catalytic Subunit, Chain A, domain 1"/>
    <property type="match status" value="1"/>
</dbReference>
<dbReference type="InterPro" id="IPR029071">
    <property type="entry name" value="Ubiquitin-like_domsf"/>
</dbReference>
<dbReference type="SUPFAM" id="SSF54236">
    <property type="entry name" value="Ubiquitin-like"/>
    <property type="match status" value="1"/>
</dbReference>
<evidence type="ECO:0000313" key="3">
    <source>
        <dbReference type="EMBL" id="KAK6528785.1"/>
    </source>
</evidence>
<dbReference type="InterPro" id="IPR000626">
    <property type="entry name" value="Ubiquitin-like_dom"/>
</dbReference>
<dbReference type="InterPro" id="IPR024737">
    <property type="entry name" value="Get5_N"/>
</dbReference>
<dbReference type="PROSITE" id="PS50053">
    <property type="entry name" value="UBIQUITIN_2"/>
    <property type="match status" value="1"/>
</dbReference>
<reference evidence="3 4" key="1">
    <citation type="submission" date="2019-10" db="EMBL/GenBank/DDBJ databases">
        <authorList>
            <person name="Palmer J.M."/>
        </authorList>
    </citation>
    <scope>NUCLEOTIDE SEQUENCE [LARGE SCALE GENOMIC DNA]</scope>
    <source>
        <strain evidence="3 4">TWF694</strain>
    </source>
</reference>
<keyword evidence="4" id="KW-1185">Reference proteome</keyword>
<gene>
    <name evidence="3" type="ORF">TWF694_004021</name>
</gene>
<proteinExistence type="predicted"/>
<sequence length="228" mass="24500">MATRVSEIDFAKSILVSLSSKPITISADHVEDPRKLPARSLFTLPKLPLTMTKPPKPRDASTPPSATVHLKPLRPPQFINESLTSTPLSTTIQSLKATVGEKTGIPIDKLRLMIKGKILGDSKRLEEVVEDGGEVTISVMVVGGYTAPGPSVTPDTATVATASEGVETAEEIVKMDVDSDVGGVVGVLEGEEFWGDLEVFLRGKLGEKEEVAKEVLGVFRTAWGDRRR</sequence>
<organism evidence="3 4">
    <name type="scientific">Orbilia ellipsospora</name>
    <dbReference type="NCBI Taxonomy" id="2528407"/>
    <lineage>
        <taxon>Eukaryota</taxon>
        <taxon>Fungi</taxon>
        <taxon>Dikarya</taxon>
        <taxon>Ascomycota</taxon>
        <taxon>Pezizomycotina</taxon>
        <taxon>Orbiliomycetes</taxon>
        <taxon>Orbiliales</taxon>
        <taxon>Orbiliaceae</taxon>
        <taxon>Orbilia</taxon>
    </lineage>
</organism>
<dbReference type="Gene3D" id="1.10.286.70">
    <property type="entry name" value="Get5 dimerization domain"/>
    <property type="match status" value="1"/>
</dbReference>
<feature type="region of interest" description="Disordered" evidence="1">
    <location>
        <begin position="47"/>
        <end position="72"/>
    </location>
</feature>
<protein>
    <recommendedName>
        <fullName evidence="2">Ubiquitin-like domain-containing protein</fullName>
    </recommendedName>
</protein>
<comment type="caution">
    <text evidence="3">The sequence shown here is derived from an EMBL/GenBank/DDBJ whole genome shotgun (WGS) entry which is preliminary data.</text>
</comment>
<dbReference type="Pfam" id="PF12754">
    <property type="entry name" value="Get5_N"/>
    <property type="match status" value="1"/>
</dbReference>
<dbReference type="Pfam" id="PF17183">
    <property type="entry name" value="Get5_C"/>
    <property type="match status" value="1"/>
</dbReference>
<dbReference type="EMBL" id="JAVHJO010000014">
    <property type="protein sequence ID" value="KAK6528785.1"/>
    <property type="molecule type" value="Genomic_DNA"/>
</dbReference>
<dbReference type="CDD" id="cd17039">
    <property type="entry name" value="Ubl_ubiquitin_like"/>
    <property type="match status" value="1"/>
</dbReference>
<name>A0AAV9WXW3_9PEZI</name>